<proteinExistence type="predicted"/>
<gene>
    <name evidence="2" type="ORF">RRG08_037396</name>
</gene>
<dbReference type="EMBL" id="JAWDGP010001927">
    <property type="protein sequence ID" value="KAK3786931.1"/>
    <property type="molecule type" value="Genomic_DNA"/>
</dbReference>
<comment type="caution">
    <text evidence="2">The sequence shown here is derived from an EMBL/GenBank/DDBJ whole genome shotgun (WGS) entry which is preliminary data.</text>
</comment>
<dbReference type="AlphaFoldDB" id="A0AAE1DXQ5"/>
<evidence type="ECO:0000313" key="2">
    <source>
        <dbReference type="EMBL" id="KAK3786931.1"/>
    </source>
</evidence>
<evidence type="ECO:0000313" key="3">
    <source>
        <dbReference type="Proteomes" id="UP001283361"/>
    </source>
</evidence>
<name>A0AAE1DXQ5_9GAST</name>
<organism evidence="2 3">
    <name type="scientific">Elysia crispata</name>
    <name type="common">lettuce slug</name>
    <dbReference type="NCBI Taxonomy" id="231223"/>
    <lineage>
        <taxon>Eukaryota</taxon>
        <taxon>Metazoa</taxon>
        <taxon>Spiralia</taxon>
        <taxon>Lophotrochozoa</taxon>
        <taxon>Mollusca</taxon>
        <taxon>Gastropoda</taxon>
        <taxon>Heterobranchia</taxon>
        <taxon>Euthyneura</taxon>
        <taxon>Panpulmonata</taxon>
        <taxon>Sacoglossa</taxon>
        <taxon>Placobranchoidea</taxon>
        <taxon>Plakobranchidae</taxon>
        <taxon>Elysia</taxon>
    </lineage>
</organism>
<feature type="compositionally biased region" description="Polar residues" evidence="1">
    <location>
        <begin position="9"/>
        <end position="20"/>
    </location>
</feature>
<reference evidence="2" key="1">
    <citation type="journal article" date="2023" name="G3 (Bethesda)">
        <title>A reference genome for the long-term kleptoplast-retaining sea slug Elysia crispata morphotype clarki.</title>
        <authorList>
            <person name="Eastman K.E."/>
            <person name="Pendleton A.L."/>
            <person name="Shaikh M.A."/>
            <person name="Suttiyut T."/>
            <person name="Ogas R."/>
            <person name="Tomko P."/>
            <person name="Gavelis G."/>
            <person name="Widhalm J.R."/>
            <person name="Wisecaver J.H."/>
        </authorList>
    </citation>
    <scope>NUCLEOTIDE SEQUENCE</scope>
    <source>
        <strain evidence="2">ECLA1</strain>
    </source>
</reference>
<sequence>MASPGIVAQPQTGGRTNASGEESLVVRGGGGQEDREDEACHSGLQVYRPERKKGELRMRLRGEKTLVGGGLETGGRGRRGKIRGREDEVVPAGIIPAGQRAGRGLAPLWGYPQDSPSAFSLFPRNPLF</sequence>
<dbReference type="Proteomes" id="UP001283361">
    <property type="component" value="Unassembled WGS sequence"/>
</dbReference>
<protein>
    <submittedName>
        <fullName evidence="2">Uncharacterized protein</fullName>
    </submittedName>
</protein>
<evidence type="ECO:0000256" key="1">
    <source>
        <dbReference type="SAM" id="MobiDB-lite"/>
    </source>
</evidence>
<keyword evidence="3" id="KW-1185">Reference proteome</keyword>
<feature type="region of interest" description="Disordered" evidence="1">
    <location>
        <begin position="1"/>
        <end position="43"/>
    </location>
</feature>
<accession>A0AAE1DXQ5</accession>